<dbReference type="InterPro" id="IPR019752">
    <property type="entry name" value="Pyrv/ketoisovalerate_OxRed_cat"/>
</dbReference>
<comment type="caution">
    <text evidence="3">The sequence shown here is derived from an EMBL/GenBank/DDBJ whole genome shotgun (WGS) entry which is preliminary data.</text>
</comment>
<organism evidence="3">
    <name type="scientific">marine sediment metagenome</name>
    <dbReference type="NCBI Taxonomy" id="412755"/>
    <lineage>
        <taxon>unclassified sequences</taxon>
        <taxon>metagenomes</taxon>
        <taxon>ecological metagenomes</taxon>
    </lineage>
</organism>
<dbReference type="AlphaFoldDB" id="X1NHX7"/>
<dbReference type="SUPFAM" id="SSF53323">
    <property type="entry name" value="Pyruvate-ferredoxin oxidoreductase, PFOR, domain III"/>
    <property type="match status" value="1"/>
</dbReference>
<dbReference type="InterPro" id="IPR052554">
    <property type="entry name" value="2-oxoglutarate_synth_KorC"/>
</dbReference>
<evidence type="ECO:0000256" key="1">
    <source>
        <dbReference type="ARBA" id="ARBA00023002"/>
    </source>
</evidence>
<feature type="non-terminal residue" evidence="3">
    <location>
        <position position="198"/>
    </location>
</feature>
<feature type="domain" description="Pyruvate/ketoisovalerate oxidoreductase catalytic" evidence="2">
    <location>
        <begin position="13"/>
        <end position="175"/>
    </location>
</feature>
<accession>X1NHX7</accession>
<dbReference type="PANTHER" id="PTHR42730:SF1">
    <property type="entry name" value="2-OXOGLUTARATE SYNTHASE SUBUNIT KORC"/>
    <property type="match status" value="1"/>
</dbReference>
<dbReference type="Gene3D" id="3.40.920.10">
    <property type="entry name" value="Pyruvate-ferredoxin oxidoreductase, PFOR, domain III"/>
    <property type="match status" value="1"/>
</dbReference>
<sequence>MKNDVSIVLSGEAGQGIRTVELLLNKTLKNSGYNVFSTTELMSRVRGGNNTTEIRVSNKRIEAYIDKIDILIVLSKNAIFRIENRLTRDTIIIGQDNFIEEKYKNGHYKIKDVAISSLAKEVGDLIYSNVITYGLLSGIFDINLNLIKESITRHFSTKGKEITDNNINAVIKGYEKGKELKLGIQVEKDEKIKNQVLL</sequence>
<gene>
    <name evidence="3" type="ORF">S06H3_37807</name>
</gene>
<evidence type="ECO:0000313" key="3">
    <source>
        <dbReference type="EMBL" id="GAI26400.1"/>
    </source>
</evidence>
<dbReference type="PANTHER" id="PTHR42730">
    <property type="entry name" value="2-OXOGLUTARATE SYNTHASE SUBUNIT KORC"/>
    <property type="match status" value="1"/>
</dbReference>
<evidence type="ECO:0000259" key="2">
    <source>
        <dbReference type="Pfam" id="PF01558"/>
    </source>
</evidence>
<dbReference type="InterPro" id="IPR002869">
    <property type="entry name" value="Pyrv_flavodox_OxRed_cen"/>
</dbReference>
<dbReference type="Pfam" id="PF01558">
    <property type="entry name" value="POR"/>
    <property type="match status" value="1"/>
</dbReference>
<protein>
    <recommendedName>
        <fullName evidence="2">Pyruvate/ketoisovalerate oxidoreductase catalytic domain-containing protein</fullName>
    </recommendedName>
</protein>
<reference evidence="3" key="1">
    <citation type="journal article" date="2014" name="Front. Microbiol.">
        <title>High frequency of phylogenetically diverse reductive dehalogenase-homologous genes in deep subseafloor sedimentary metagenomes.</title>
        <authorList>
            <person name="Kawai M."/>
            <person name="Futagami T."/>
            <person name="Toyoda A."/>
            <person name="Takaki Y."/>
            <person name="Nishi S."/>
            <person name="Hori S."/>
            <person name="Arai W."/>
            <person name="Tsubouchi T."/>
            <person name="Morono Y."/>
            <person name="Uchiyama I."/>
            <person name="Ito T."/>
            <person name="Fujiyama A."/>
            <person name="Inagaki F."/>
            <person name="Takami H."/>
        </authorList>
    </citation>
    <scope>NUCLEOTIDE SEQUENCE</scope>
    <source>
        <strain evidence="3">Expedition CK06-06</strain>
    </source>
</reference>
<keyword evidence="1" id="KW-0560">Oxidoreductase</keyword>
<dbReference type="GO" id="GO:0016903">
    <property type="term" value="F:oxidoreductase activity, acting on the aldehyde or oxo group of donors"/>
    <property type="evidence" value="ECO:0007669"/>
    <property type="project" value="InterPro"/>
</dbReference>
<proteinExistence type="predicted"/>
<dbReference type="EMBL" id="BARV01022997">
    <property type="protein sequence ID" value="GAI26400.1"/>
    <property type="molecule type" value="Genomic_DNA"/>
</dbReference>
<name>X1NHX7_9ZZZZ</name>